<name>A0A811R331_9POAL</name>
<protein>
    <submittedName>
        <fullName evidence="4">Uncharacterized protein</fullName>
    </submittedName>
</protein>
<evidence type="ECO:0000313" key="4">
    <source>
        <dbReference type="EMBL" id="CAD6264071.1"/>
    </source>
</evidence>
<dbReference type="Proteomes" id="UP000604825">
    <property type="component" value="Unassembled WGS sequence"/>
</dbReference>
<keyword evidence="2" id="KW-0067">ATP-binding</keyword>
<accession>A0A811R331</accession>
<comment type="caution">
    <text evidence="4">The sequence shown here is derived from an EMBL/GenBank/DDBJ whole genome shotgun (WGS) entry which is preliminary data.</text>
</comment>
<dbReference type="SUPFAM" id="SSF56112">
    <property type="entry name" value="Protein kinase-like (PK-like)"/>
    <property type="match status" value="1"/>
</dbReference>
<evidence type="ECO:0000256" key="1">
    <source>
        <dbReference type="ARBA" id="ARBA00022741"/>
    </source>
</evidence>
<dbReference type="PANTHER" id="PTHR27007">
    <property type="match status" value="1"/>
</dbReference>
<dbReference type="InterPro" id="IPR050528">
    <property type="entry name" value="L-type_Lectin-RKs"/>
</dbReference>
<sequence>MAPPTSVGEGKEGQVFRLVEWAWDMHGRGAALDAADERLGGAIDQWEMGRVVAVGLWCSHPDPKMRPGIRQAAEALRSRKFRIPLLPPKMPVAVYLQPFGASTMQFSDTTTSVGSSVTMPYTSTTSRATADGDGDV</sequence>
<dbReference type="EMBL" id="CAJGYO010000012">
    <property type="protein sequence ID" value="CAD6264071.1"/>
    <property type="molecule type" value="Genomic_DNA"/>
</dbReference>
<dbReference type="AlphaFoldDB" id="A0A811R331"/>
<evidence type="ECO:0000256" key="3">
    <source>
        <dbReference type="SAM" id="MobiDB-lite"/>
    </source>
</evidence>
<proteinExistence type="predicted"/>
<feature type="compositionally biased region" description="Polar residues" evidence="3">
    <location>
        <begin position="119"/>
        <end position="128"/>
    </location>
</feature>
<evidence type="ECO:0000313" key="5">
    <source>
        <dbReference type="Proteomes" id="UP000604825"/>
    </source>
</evidence>
<reference evidence="4" key="1">
    <citation type="submission" date="2020-10" db="EMBL/GenBank/DDBJ databases">
        <authorList>
            <person name="Han B."/>
            <person name="Lu T."/>
            <person name="Zhao Q."/>
            <person name="Huang X."/>
            <person name="Zhao Y."/>
        </authorList>
    </citation>
    <scope>NUCLEOTIDE SEQUENCE</scope>
</reference>
<dbReference type="InterPro" id="IPR011009">
    <property type="entry name" value="Kinase-like_dom_sf"/>
</dbReference>
<evidence type="ECO:0000256" key="2">
    <source>
        <dbReference type="ARBA" id="ARBA00022840"/>
    </source>
</evidence>
<feature type="region of interest" description="Disordered" evidence="3">
    <location>
        <begin position="111"/>
        <end position="136"/>
    </location>
</feature>
<dbReference type="Gene3D" id="1.10.510.10">
    <property type="entry name" value="Transferase(Phosphotransferase) domain 1"/>
    <property type="match status" value="1"/>
</dbReference>
<dbReference type="GO" id="GO:0005524">
    <property type="term" value="F:ATP binding"/>
    <property type="evidence" value="ECO:0007669"/>
    <property type="project" value="UniProtKB-KW"/>
</dbReference>
<organism evidence="4 5">
    <name type="scientific">Miscanthus lutarioriparius</name>
    <dbReference type="NCBI Taxonomy" id="422564"/>
    <lineage>
        <taxon>Eukaryota</taxon>
        <taxon>Viridiplantae</taxon>
        <taxon>Streptophyta</taxon>
        <taxon>Embryophyta</taxon>
        <taxon>Tracheophyta</taxon>
        <taxon>Spermatophyta</taxon>
        <taxon>Magnoliopsida</taxon>
        <taxon>Liliopsida</taxon>
        <taxon>Poales</taxon>
        <taxon>Poaceae</taxon>
        <taxon>PACMAD clade</taxon>
        <taxon>Panicoideae</taxon>
        <taxon>Andropogonodae</taxon>
        <taxon>Andropogoneae</taxon>
        <taxon>Saccharinae</taxon>
        <taxon>Miscanthus</taxon>
    </lineage>
</organism>
<gene>
    <name evidence="4" type="ORF">NCGR_LOCUS47376</name>
</gene>
<keyword evidence="5" id="KW-1185">Reference proteome</keyword>
<dbReference type="OrthoDB" id="1002380at2759"/>
<keyword evidence="1" id="KW-0547">Nucleotide-binding</keyword>